<keyword evidence="3" id="KW-1185">Reference proteome</keyword>
<feature type="region of interest" description="Disordered" evidence="1">
    <location>
        <begin position="157"/>
        <end position="182"/>
    </location>
</feature>
<organism evidence="2 3">
    <name type="scientific">Aspergillus violaceofuscus (strain CBS 115571)</name>
    <dbReference type="NCBI Taxonomy" id="1450538"/>
    <lineage>
        <taxon>Eukaryota</taxon>
        <taxon>Fungi</taxon>
        <taxon>Dikarya</taxon>
        <taxon>Ascomycota</taxon>
        <taxon>Pezizomycotina</taxon>
        <taxon>Eurotiomycetes</taxon>
        <taxon>Eurotiomycetidae</taxon>
        <taxon>Eurotiales</taxon>
        <taxon>Aspergillaceae</taxon>
        <taxon>Aspergillus</taxon>
    </lineage>
</organism>
<reference evidence="2 3" key="1">
    <citation type="submission" date="2018-02" db="EMBL/GenBank/DDBJ databases">
        <title>The genomes of Aspergillus section Nigri reveals drivers in fungal speciation.</title>
        <authorList>
            <consortium name="DOE Joint Genome Institute"/>
            <person name="Vesth T.C."/>
            <person name="Nybo J."/>
            <person name="Theobald S."/>
            <person name="Brandl J."/>
            <person name="Frisvad J.C."/>
            <person name="Nielsen K.F."/>
            <person name="Lyhne E.K."/>
            <person name="Kogle M.E."/>
            <person name="Kuo A."/>
            <person name="Riley R."/>
            <person name="Clum A."/>
            <person name="Nolan M."/>
            <person name="Lipzen A."/>
            <person name="Salamov A."/>
            <person name="Henrissat B."/>
            <person name="Wiebenga A."/>
            <person name="De vries R.P."/>
            <person name="Grigoriev I.V."/>
            <person name="Mortensen U.H."/>
            <person name="Andersen M.R."/>
            <person name="Baker S.E."/>
        </authorList>
    </citation>
    <scope>NUCLEOTIDE SEQUENCE [LARGE SCALE GENOMIC DNA]</scope>
    <source>
        <strain evidence="2 3">CBS 115571</strain>
    </source>
</reference>
<dbReference type="Proteomes" id="UP000249829">
    <property type="component" value="Unassembled WGS sequence"/>
</dbReference>
<evidence type="ECO:0000313" key="2">
    <source>
        <dbReference type="EMBL" id="PYI15369.1"/>
    </source>
</evidence>
<dbReference type="AlphaFoldDB" id="A0A2V5GV83"/>
<evidence type="ECO:0000313" key="3">
    <source>
        <dbReference type="Proteomes" id="UP000249829"/>
    </source>
</evidence>
<gene>
    <name evidence="2" type="ORF">BO99DRAFT_416042</name>
</gene>
<feature type="compositionally biased region" description="Basic and acidic residues" evidence="1">
    <location>
        <begin position="157"/>
        <end position="166"/>
    </location>
</feature>
<accession>A0A2V5GV83</accession>
<proteinExistence type="predicted"/>
<dbReference type="EMBL" id="KZ825188">
    <property type="protein sequence ID" value="PYI15369.1"/>
    <property type="molecule type" value="Genomic_DNA"/>
</dbReference>
<evidence type="ECO:0000256" key="1">
    <source>
        <dbReference type="SAM" id="MobiDB-lite"/>
    </source>
</evidence>
<sequence length="417" mass="46131">MQSGTTFAYAYLVPVSVSERYGRAEYIWVAVLGPTKVLILVYVATTRCHYSTPRDPRLRKTLGVPPKHYLHTGPVIADKSGLADQFTMVIEISSQAPQTVTGWGFKMPPWGGYMEGRMLVYNEAEITTSKKLLEDGELLDRVADNLDYTSFALAKDSHGRARDQQRLRQKPSTAPPAATAPFLTPTQLAARSCTKQKRGEAESTYAGSQVYSAKPELPKAGTLTDQFLTDLTVESKQTQSPPTKADPSPSTSAALRRLAAVRRMPVDAHSNKELSNVGTHFLGSCLLRVHDWLKPVLLPLQDVGLFPLVKCNLRGEAGKISGKEGALNTQHGHITLAARLPDTLPAVSHLLADKNGWNVWLHNIRTSLRFHRAEGLLDASLPRLRPTSPHFDTWEQWSLLVGGWLTKRIDLMTRPSR</sequence>
<protein>
    <submittedName>
        <fullName evidence="2">Uncharacterized protein</fullName>
    </submittedName>
</protein>
<name>A0A2V5GV83_ASPV1</name>